<reference evidence="3 4" key="1">
    <citation type="submission" date="2016-04" db="EMBL/GenBank/DDBJ databases">
        <authorList>
            <consortium name="Pathogen Informatics"/>
        </authorList>
    </citation>
    <scope>NUCLEOTIDE SEQUENCE [LARGE SCALE GENOMIC DNA]</scope>
    <source>
        <strain evidence="3 4">H050680373</strain>
    </source>
</reference>
<protein>
    <submittedName>
        <fullName evidence="3">Signal transduction protein</fullName>
    </submittedName>
</protein>
<accession>A0A157SFW7</accession>
<dbReference type="GO" id="GO:0016989">
    <property type="term" value="F:sigma factor antagonist activity"/>
    <property type="evidence" value="ECO:0007669"/>
    <property type="project" value="TreeGrafter"/>
</dbReference>
<dbReference type="OrthoDB" id="1100567at2"/>
<dbReference type="Proteomes" id="UP000076848">
    <property type="component" value="Unassembled WGS sequence"/>
</dbReference>
<dbReference type="PIRSF" id="PIRSF018266">
    <property type="entry name" value="FecR"/>
    <property type="match status" value="1"/>
</dbReference>
<organism evidence="3 4">
    <name type="scientific">Bordetella ansorpii</name>
    <dbReference type="NCBI Taxonomy" id="288768"/>
    <lineage>
        <taxon>Bacteria</taxon>
        <taxon>Pseudomonadati</taxon>
        <taxon>Pseudomonadota</taxon>
        <taxon>Betaproteobacteria</taxon>
        <taxon>Burkholderiales</taxon>
        <taxon>Alcaligenaceae</taxon>
        <taxon>Bordetella</taxon>
    </lineage>
</organism>
<dbReference type="InterPro" id="IPR006860">
    <property type="entry name" value="FecR"/>
</dbReference>
<evidence type="ECO:0000259" key="2">
    <source>
        <dbReference type="Pfam" id="PF16220"/>
    </source>
</evidence>
<proteinExistence type="predicted"/>
<dbReference type="Pfam" id="PF16220">
    <property type="entry name" value="DUF4880"/>
    <property type="match status" value="1"/>
</dbReference>
<name>A0A157SFW7_9BORD</name>
<feature type="domain" description="FecR N-terminal" evidence="2">
    <location>
        <begin position="16"/>
        <end position="57"/>
    </location>
</feature>
<evidence type="ECO:0000259" key="1">
    <source>
        <dbReference type="Pfam" id="PF04773"/>
    </source>
</evidence>
<keyword evidence="4" id="KW-1185">Reference proteome</keyword>
<dbReference type="PANTHER" id="PTHR30273">
    <property type="entry name" value="PERIPLASMIC SIGNAL SENSOR AND SIGMA FACTOR ACTIVATOR FECR-RELATED"/>
    <property type="match status" value="1"/>
</dbReference>
<dbReference type="EMBL" id="FKIF01000006">
    <property type="protein sequence ID" value="SAI69121.1"/>
    <property type="molecule type" value="Genomic_DNA"/>
</dbReference>
<dbReference type="Gene3D" id="2.60.120.1440">
    <property type="match status" value="1"/>
</dbReference>
<dbReference type="InterPro" id="IPR012373">
    <property type="entry name" value="Ferrdict_sens_TM"/>
</dbReference>
<feature type="domain" description="FecR protein" evidence="1">
    <location>
        <begin position="125"/>
        <end position="219"/>
    </location>
</feature>
<dbReference type="PANTHER" id="PTHR30273:SF2">
    <property type="entry name" value="PROTEIN FECR"/>
    <property type="match status" value="1"/>
</dbReference>
<evidence type="ECO:0000313" key="4">
    <source>
        <dbReference type="Proteomes" id="UP000076848"/>
    </source>
</evidence>
<sequence length="330" mass="35850">MRLFGNRAPALDPLEREAHAWVRRLTSGKATQADAQALQHWRSQSEAHAVAFRHAQEVWHKVGKAGVLVADRRPLPARRVASRAPNPQRRAMLGGAFATAVAAAGVAVVHPPLGLWPSWEDMRADYHTGTGERRDVVLSDNVRVTLNTQTRIALRSDAGTASGIDLVGGEAAFDVARTDRSFMVVAGNGRTLAQNAGVQFEVRNTGGSVCVTCLSGQVRVESAGGSLMLQANQQVVYDDQRMGVAVAVDGASAQAWRNGILVFRQTPLSEVVDEINRYRPGRVILMNDEKARLPLSGRFSVDNLELVLTQIRQAFHVKARTLPGNILLFT</sequence>
<dbReference type="Gene3D" id="3.55.50.30">
    <property type="match status" value="1"/>
</dbReference>
<dbReference type="RefSeq" id="WP_066126927.1">
    <property type="nucleotide sequence ID" value="NZ_FKIF01000006.1"/>
</dbReference>
<evidence type="ECO:0000313" key="3">
    <source>
        <dbReference type="EMBL" id="SAI69121.1"/>
    </source>
</evidence>
<dbReference type="InterPro" id="IPR032623">
    <property type="entry name" value="FecR_N"/>
</dbReference>
<dbReference type="Pfam" id="PF04773">
    <property type="entry name" value="FecR"/>
    <property type="match status" value="1"/>
</dbReference>
<dbReference type="STRING" id="288768.SAMEA3906486_02312"/>
<dbReference type="AlphaFoldDB" id="A0A157SFW7"/>
<gene>
    <name evidence="3" type="primary">fecR_2</name>
    <name evidence="3" type="ORF">SAMEA3906486_02312</name>
</gene>